<reference evidence="2 3" key="1">
    <citation type="submission" date="2024-01" db="EMBL/GenBank/DDBJ databases">
        <title>The genomes of 5 underutilized Papilionoideae crops provide insights into root nodulation and disease resistanc.</title>
        <authorList>
            <person name="Yuan L."/>
        </authorList>
    </citation>
    <scope>NUCLEOTIDE SEQUENCE [LARGE SCALE GENOMIC DNA]</scope>
    <source>
        <strain evidence="2">ZHUSHIDOU_FW_LH</strain>
        <tissue evidence="2">Leaf</tissue>
    </source>
</reference>
<accession>A0AAN9F525</accession>
<dbReference type="EMBL" id="JAYWIO010000004">
    <property type="protein sequence ID" value="KAK7267523.1"/>
    <property type="molecule type" value="Genomic_DNA"/>
</dbReference>
<evidence type="ECO:0000313" key="2">
    <source>
        <dbReference type="EMBL" id="KAK7267523.1"/>
    </source>
</evidence>
<protein>
    <recommendedName>
        <fullName evidence="1">Aminotransferase-like plant mobile domain-containing protein</fullName>
    </recommendedName>
</protein>
<keyword evidence="3" id="KW-1185">Reference proteome</keyword>
<proteinExistence type="predicted"/>
<gene>
    <name evidence="2" type="ORF">RIF29_20199</name>
</gene>
<comment type="caution">
    <text evidence="2">The sequence shown here is derived from an EMBL/GenBank/DDBJ whole genome shotgun (WGS) entry which is preliminary data.</text>
</comment>
<dbReference type="Proteomes" id="UP001372338">
    <property type="component" value="Unassembled WGS sequence"/>
</dbReference>
<dbReference type="AlphaFoldDB" id="A0AAN9F525"/>
<feature type="domain" description="Aminotransferase-like plant mobile" evidence="1">
    <location>
        <begin position="2"/>
        <end position="64"/>
    </location>
</feature>
<evidence type="ECO:0000313" key="3">
    <source>
        <dbReference type="Proteomes" id="UP001372338"/>
    </source>
</evidence>
<dbReference type="InterPro" id="IPR019557">
    <property type="entry name" value="AminoTfrase-like_pln_mobile"/>
</dbReference>
<sequence>MTMLICVDKTERHLSNRCSRQYGMLQSISDDVEHWERKSRGVDDEVTSSDLNLVVTLLKMHMDIKLQLDQVGMIAKFCDTDFYISRLLTIIGFFLVRTYKIRLSAHHQRTSSTGCPTQDCAKASILL</sequence>
<evidence type="ECO:0000259" key="1">
    <source>
        <dbReference type="Pfam" id="PF10536"/>
    </source>
</evidence>
<dbReference type="Pfam" id="PF10536">
    <property type="entry name" value="PMD"/>
    <property type="match status" value="1"/>
</dbReference>
<organism evidence="2 3">
    <name type="scientific">Crotalaria pallida</name>
    <name type="common">Smooth rattlebox</name>
    <name type="synonym">Crotalaria striata</name>
    <dbReference type="NCBI Taxonomy" id="3830"/>
    <lineage>
        <taxon>Eukaryota</taxon>
        <taxon>Viridiplantae</taxon>
        <taxon>Streptophyta</taxon>
        <taxon>Embryophyta</taxon>
        <taxon>Tracheophyta</taxon>
        <taxon>Spermatophyta</taxon>
        <taxon>Magnoliopsida</taxon>
        <taxon>eudicotyledons</taxon>
        <taxon>Gunneridae</taxon>
        <taxon>Pentapetalae</taxon>
        <taxon>rosids</taxon>
        <taxon>fabids</taxon>
        <taxon>Fabales</taxon>
        <taxon>Fabaceae</taxon>
        <taxon>Papilionoideae</taxon>
        <taxon>50 kb inversion clade</taxon>
        <taxon>genistoids sensu lato</taxon>
        <taxon>core genistoids</taxon>
        <taxon>Crotalarieae</taxon>
        <taxon>Crotalaria</taxon>
    </lineage>
</organism>
<name>A0AAN9F525_CROPI</name>